<gene>
    <name evidence="7" type="ORF">LZC94_40525</name>
</gene>
<dbReference type="PROSITE" id="PS00688">
    <property type="entry name" value="SIGMA54_INTERACT_3"/>
    <property type="match status" value="1"/>
</dbReference>
<dbReference type="Pfam" id="PF02954">
    <property type="entry name" value="HTH_8"/>
    <property type="match status" value="1"/>
</dbReference>
<proteinExistence type="predicted"/>
<sequence>MVVDHRVRMVGRARDADLILPDRSVSRHHFQIVETEHGTRVHVCPTAAPLVHAGCETLDVLVKVGDSLVVGNTVLLVAEADTDGSQPPASYGSTMVHALLNGPAADARGFAAVFALNEALATTEDMGSLESALANWARAHADCESIEITDAPSNVLSGANDTVTNGASNGDAMAVLETVTPAGRVKLVVPAHGASPRWIAFATTLSPDRVTDLLRRLLVVAVQICASRIAQISALRTVKAELETFRQQAVGSAHAFLGTSVAADRLVRIIPKLAVSDTVVLLTGETGVGKTFVARLIHETGSRKDEPLKVINCAAIPDNLIESELFGHERGAFTGAVAARPGALESAGRGTVLLDEIGELPLASQAKLLRVLEEKCFERVGSNRSVTLQARVIAATNRDLQAMVTAGTFRSDLFFRISVVSASVPPLRERGDDLLLLAQQILLDFAPSTGRRIDGFSPEALAAIRRYPWPGNVRELRNAIEHAVVLGDGPWIAPSDLPVAVNGVHEPSVNGASAQAAGEDPFIVRLPASLEWVERRAIDAALLQTNGNRTKAAALLGINRQTLYNKLREVPRS</sequence>
<dbReference type="InterPro" id="IPR003593">
    <property type="entry name" value="AAA+_ATPase"/>
</dbReference>
<dbReference type="Gene3D" id="1.10.8.60">
    <property type="match status" value="1"/>
</dbReference>
<dbReference type="SUPFAM" id="SSF46689">
    <property type="entry name" value="Homeodomain-like"/>
    <property type="match status" value="1"/>
</dbReference>
<evidence type="ECO:0000256" key="1">
    <source>
        <dbReference type="ARBA" id="ARBA00022741"/>
    </source>
</evidence>
<dbReference type="SUPFAM" id="SSF52540">
    <property type="entry name" value="P-loop containing nucleoside triphosphate hydrolases"/>
    <property type="match status" value="1"/>
</dbReference>
<keyword evidence="2" id="KW-0067">ATP-binding</keyword>
<keyword evidence="1" id="KW-0547">Nucleotide-binding</keyword>
<dbReference type="PANTHER" id="PTHR32071:SF14">
    <property type="entry name" value="TRANSCRIPTIONAL REGULATORY PROTEIN RTCR"/>
    <property type="match status" value="1"/>
</dbReference>
<dbReference type="SUPFAM" id="SSF49879">
    <property type="entry name" value="SMAD/FHA domain"/>
    <property type="match status" value="1"/>
</dbReference>
<dbReference type="PROSITE" id="PS50006">
    <property type="entry name" value="FHA_DOMAIN"/>
    <property type="match status" value="1"/>
</dbReference>
<dbReference type="Pfam" id="PF00158">
    <property type="entry name" value="Sigma54_activat"/>
    <property type="match status" value="1"/>
</dbReference>
<keyword evidence="4" id="KW-0804">Transcription</keyword>
<name>A0ABZ2LT71_9BACT</name>
<dbReference type="CDD" id="cd00060">
    <property type="entry name" value="FHA"/>
    <property type="match status" value="1"/>
</dbReference>
<dbReference type="InterPro" id="IPR008984">
    <property type="entry name" value="SMAD_FHA_dom_sf"/>
</dbReference>
<dbReference type="Gene3D" id="3.40.50.300">
    <property type="entry name" value="P-loop containing nucleotide triphosphate hydrolases"/>
    <property type="match status" value="1"/>
</dbReference>
<evidence type="ECO:0000259" key="5">
    <source>
        <dbReference type="PROSITE" id="PS50006"/>
    </source>
</evidence>
<dbReference type="Gene3D" id="2.60.200.20">
    <property type="match status" value="1"/>
</dbReference>
<accession>A0ABZ2LT71</accession>
<dbReference type="Gene3D" id="1.10.10.60">
    <property type="entry name" value="Homeodomain-like"/>
    <property type="match status" value="1"/>
</dbReference>
<evidence type="ECO:0000256" key="2">
    <source>
        <dbReference type="ARBA" id="ARBA00022840"/>
    </source>
</evidence>
<keyword evidence="3" id="KW-0805">Transcription regulation</keyword>
<keyword evidence="8" id="KW-1185">Reference proteome</keyword>
<dbReference type="EMBL" id="CP089984">
    <property type="protein sequence ID" value="WXB14104.1"/>
    <property type="molecule type" value="Genomic_DNA"/>
</dbReference>
<dbReference type="InterPro" id="IPR002197">
    <property type="entry name" value="HTH_Fis"/>
</dbReference>
<evidence type="ECO:0000256" key="3">
    <source>
        <dbReference type="ARBA" id="ARBA00023015"/>
    </source>
</evidence>
<dbReference type="Proteomes" id="UP001370348">
    <property type="component" value="Chromosome"/>
</dbReference>
<dbReference type="Pfam" id="PF25601">
    <property type="entry name" value="AAA_lid_14"/>
    <property type="match status" value="1"/>
</dbReference>
<evidence type="ECO:0000313" key="7">
    <source>
        <dbReference type="EMBL" id="WXB14104.1"/>
    </source>
</evidence>
<dbReference type="InterPro" id="IPR025944">
    <property type="entry name" value="Sigma_54_int_dom_CS"/>
</dbReference>
<protein>
    <submittedName>
        <fullName evidence="7">Sigma 54-interacting transcriptional regulator</fullName>
    </submittedName>
</protein>
<dbReference type="InterPro" id="IPR025662">
    <property type="entry name" value="Sigma_54_int_dom_ATP-bd_1"/>
</dbReference>
<reference evidence="7 8" key="1">
    <citation type="submission" date="2021-12" db="EMBL/GenBank/DDBJ databases">
        <title>Discovery of the Pendulisporaceae a myxobacterial family with distinct sporulation behavior and unique specialized metabolism.</title>
        <authorList>
            <person name="Garcia R."/>
            <person name="Popoff A."/>
            <person name="Bader C.D."/>
            <person name="Loehr J."/>
            <person name="Walesch S."/>
            <person name="Walt C."/>
            <person name="Boldt J."/>
            <person name="Bunk B."/>
            <person name="Haeckl F.J.F.P.J."/>
            <person name="Gunesch A.P."/>
            <person name="Birkelbach J."/>
            <person name="Nuebel U."/>
            <person name="Pietschmann T."/>
            <person name="Bach T."/>
            <person name="Mueller R."/>
        </authorList>
    </citation>
    <scope>NUCLEOTIDE SEQUENCE [LARGE SCALE GENOMIC DNA]</scope>
    <source>
        <strain evidence="7 8">MSr11954</strain>
    </source>
</reference>
<dbReference type="SMART" id="SM00382">
    <property type="entry name" value="AAA"/>
    <property type="match status" value="1"/>
</dbReference>
<evidence type="ECO:0000256" key="4">
    <source>
        <dbReference type="ARBA" id="ARBA00023163"/>
    </source>
</evidence>
<organism evidence="7 8">
    <name type="scientific">Pendulispora albinea</name>
    <dbReference type="NCBI Taxonomy" id="2741071"/>
    <lineage>
        <taxon>Bacteria</taxon>
        <taxon>Pseudomonadati</taxon>
        <taxon>Myxococcota</taxon>
        <taxon>Myxococcia</taxon>
        <taxon>Myxococcales</taxon>
        <taxon>Sorangiineae</taxon>
        <taxon>Pendulisporaceae</taxon>
        <taxon>Pendulispora</taxon>
    </lineage>
</organism>
<dbReference type="PANTHER" id="PTHR32071">
    <property type="entry name" value="TRANSCRIPTIONAL REGULATORY PROTEIN"/>
    <property type="match status" value="1"/>
</dbReference>
<dbReference type="CDD" id="cd00009">
    <property type="entry name" value="AAA"/>
    <property type="match status" value="1"/>
</dbReference>
<feature type="domain" description="Sigma-54 factor interaction" evidence="6">
    <location>
        <begin position="256"/>
        <end position="485"/>
    </location>
</feature>
<dbReference type="InterPro" id="IPR009057">
    <property type="entry name" value="Homeodomain-like_sf"/>
</dbReference>
<dbReference type="InterPro" id="IPR027417">
    <property type="entry name" value="P-loop_NTPase"/>
</dbReference>
<feature type="domain" description="FHA" evidence="5">
    <location>
        <begin position="8"/>
        <end position="32"/>
    </location>
</feature>
<dbReference type="PROSITE" id="PS00675">
    <property type="entry name" value="SIGMA54_INTERACT_1"/>
    <property type="match status" value="1"/>
</dbReference>
<dbReference type="Pfam" id="PF00498">
    <property type="entry name" value="FHA"/>
    <property type="match status" value="1"/>
</dbReference>
<evidence type="ECO:0000313" key="8">
    <source>
        <dbReference type="Proteomes" id="UP001370348"/>
    </source>
</evidence>
<dbReference type="PROSITE" id="PS50045">
    <property type="entry name" value="SIGMA54_INTERACT_4"/>
    <property type="match status" value="1"/>
</dbReference>
<dbReference type="InterPro" id="IPR000253">
    <property type="entry name" value="FHA_dom"/>
</dbReference>
<evidence type="ECO:0000259" key="6">
    <source>
        <dbReference type="PROSITE" id="PS50045"/>
    </source>
</evidence>
<dbReference type="InterPro" id="IPR058031">
    <property type="entry name" value="AAA_lid_NorR"/>
</dbReference>
<dbReference type="PRINTS" id="PR01590">
    <property type="entry name" value="HTHFIS"/>
</dbReference>
<dbReference type="InterPro" id="IPR002078">
    <property type="entry name" value="Sigma_54_int"/>
</dbReference>